<evidence type="ECO:0000256" key="6">
    <source>
        <dbReference type="SAM" id="MobiDB-lite"/>
    </source>
</evidence>
<organism evidence="8 9">
    <name type="scientific">Pseudonocardia nematodicida</name>
    <dbReference type="NCBI Taxonomy" id="1206997"/>
    <lineage>
        <taxon>Bacteria</taxon>
        <taxon>Bacillati</taxon>
        <taxon>Actinomycetota</taxon>
        <taxon>Actinomycetes</taxon>
        <taxon>Pseudonocardiales</taxon>
        <taxon>Pseudonocardiaceae</taxon>
        <taxon>Pseudonocardia</taxon>
    </lineage>
</organism>
<dbReference type="PROSITE" id="PS50011">
    <property type="entry name" value="PROTEIN_KINASE_DOM"/>
    <property type="match status" value="1"/>
</dbReference>
<feature type="binding site" evidence="5">
    <location>
        <position position="43"/>
    </location>
    <ligand>
        <name>ATP</name>
        <dbReference type="ChEBI" id="CHEBI:30616"/>
    </ligand>
</feature>
<feature type="region of interest" description="Disordered" evidence="6">
    <location>
        <begin position="294"/>
        <end position="340"/>
    </location>
</feature>
<dbReference type="RefSeq" id="WP_349299602.1">
    <property type="nucleotide sequence ID" value="NZ_JBEDNQ010000007.1"/>
</dbReference>
<name>A0ABV1KDL0_9PSEU</name>
<evidence type="ECO:0000313" key="9">
    <source>
        <dbReference type="Proteomes" id="UP001494902"/>
    </source>
</evidence>
<accession>A0ABV1KDL0</accession>
<dbReference type="PANTHER" id="PTHR43289:SF34">
    <property type="entry name" value="SERINE_THREONINE-PROTEIN KINASE YBDM-RELATED"/>
    <property type="match status" value="1"/>
</dbReference>
<dbReference type="InterPro" id="IPR011047">
    <property type="entry name" value="Quinoprotein_ADH-like_sf"/>
</dbReference>
<dbReference type="PROSITE" id="PS00107">
    <property type="entry name" value="PROTEIN_KINASE_ATP"/>
    <property type="match status" value="1"/>
</dbReference>
<comment type="caution">
    <text evidence="8">The sequence shown here is derived from an EMBL/GenBank/DDBJ whole genome shotgun (WGS) entry which is preliminary data.</text>
</comment>
<evidence type="ECO:0000256" key="1">
    <source>
        <dbReference type="ARBA" id="ARBA00022679"/>
    </source>
</evidence>
<dbReference type="CDD" id="cd14014">
    <property type="entry name" value="STKc_PknB_like"/>
    <property type="match status" value="1"/>
</dbReference>
<evidence type="ECO:0000256" key="5">
    <source>
        <dbReference type="PROSITE-ProRule" id="PRU10141"/>
    </source>
</evidence>
<evidence type="ECO:0000259" key="7">
    <source>
        <dbReference type="PROSITE" id="PS50011"/>
    </source>
</evidence>
<feature type="compositionally biased region" description="Pro residues" evidence="6">
    <location>
        <begin position="315"/>
        <end position="337"/>
    </location>
</feature>
<dbReference type="InterPro" id="IPR011009">
    <property type="entry name" value="Kinase-like_dom_sf"/>
</dbReference>
<dbReference type="Gene3D" id="1.10.510.10">
    <property type="entry name" value="Transferase(Phosphotransferase) domain 1"/>
    <property type="match status" value="1"/>
</dbReference>
<protein>
    <submittedName>
        <fullName evidence="8">Protein kinase</fullName>
    </submittedName>
</protein>
<dbReference type="SMART" id="SM00220">
    <property type="entry name" value="S_TKc"/>
    <property type="match status" value="1"/>
</dbReference>
<dbReference type="PANTHER" id="PTHR43289">
    <property type="entry name" value="MITOGEN-ACTIVATED PROTEIN KINASE KINASE KINASE 20-RELATED"/>
    <property type="match status" value="1"/>
</dbReference>
<feature type="compositionally biased region" description="Low complexity" evidence="6">
    <location>
        <begin position="302"/>
        <end position="314"/>
    </location>
</feature>
<keyword evidence="2 5" id="KW-0547">Nucleotide-binding</keyword>
<dbReference type="Gene3D" id="3.30.200.20">
    <property type="entry name" value="Phosphorylase Kinase, domain 1"/>
    <property type="match status" value="1"/>
</dbReference>
<dbReference type="InterPro" id="IPR015943">
    <property type="entry name" value="WD40/YVTN_repeat-like_dom_sf"/>
</dbReference>
<evidence type="ECO:0000313" key="8">
    <source>
        <dbReference type="EMBL" id="MEQ3552548.1"/>
    </source>
</evidence>
<reference evidence="8 9" key="1">
    <citation type="submission" date="2024-03" db="EMBL/GenBank/DDBJ databases">
        <title>Draft genome sequence of Pseudonocardia nematodicida JCM 31783.</title>
        <authorList>
            <person name="Butdee W."/>
            <person name="Duangmal K."/>
        </authorList>
    </citation>
    <scope>NUCLEOTIDE SEQUENCE [LARGE SCALE GENOMIC DNA]</scope>
    <source>
        <strain evidence="8 9">JCM 31783</strain>
    </source>
</reference>
<gene>
    <name evidence="8" type="ORF">WIS52_18905</name>
</gene>
<dbReference type="SUPFAM" id="SSF50998">
    <property type="entry name" value="Quinoprotein alcohol dehydrogenase-like"/>
    <property type="match status" value="1"/>
</dbReference>
<keyword evidence="4 5" id="KW-0067">ATP-binding</keyword>
<dbReference type="EMBL" id="JBEDNQ010000007">
    <property type="protein sequence ID" value="MEQ3552548.1"/>
    <property type="molecule type" value="Genomic_DNA"/>
</dbReference>
<dbReference type="SUPFAM" id="SSF56112">
    <property type="entry name" value="Protein kinase-like (PK-like)"/>
    <property type="match status" value="1"/>
</dbReference>
<dbReference type="InterPro" id="IPR008271">
    <property type="entry name" value="Ser/Thr_kinase_AS"/>
</dbReference>
<proteinExistence type="predicted"/>
<dbReference type="Proteomes" id="UP001494902">
    <property type="component" value="Unassembled WGS sequence"/>
</dbReference>
<evidence type="ECO:0000256" key="2">
    <source>
        <dbReference type="ARBA" id="ARBA00022741"/>
    </source>
</evidence>
<sequence>MAAPDPPSPTTVGPYRLGPVLGAGASGRVHLAVDARGRRVALKLVHRERAAADGFRTRFRREVAAARRMPARWTAPVVDADPDGDPPWVATTLLEGPTLDRRVRDGGPLHGRELARLASGLLRAVAAMHRAGLVHRDLKPANVVLTRGGPRVVDFGIAHTAGDTRMTRTGATPGTPAYLAPEQVVEAGEPGPAADVHALGAVLVFAATGAPPYPGDTVPAVLYRLLHGAPDPGATPEPWRTVAAACLERDPARRPSAADLLARRRRGVGTRCGIAAAAVAALVAGVVALLPASPADSPGPVPSDVAADAGAGPVAPDPGRPGNGPPATAPVPPPSSPGPVVALAHRAGAVVAGEGRVYVADPDGGAVTALDTTGRVLGTVEVGNFPAALALSPDGTRLYAALTSTPTRVVAVDTADRSVVAAAEVGDGAAGAEIVWSPDLAWSSGAVVVGDPRTSRVVALDPDSLDVLATATPATRPVALDAAGDDVVLVTGASPEGGNRVQTVGPPWTGTTSGVPGPDDVADLAALPGGDVVLAVTGTGDGTPGLRLTGPDGALRASRPDLPATRLAVAPGLVYALDATAGTVTAVDAGTLATVAEIPGAGAAAGLAVAPDGRALYVAEGAVLRFVQAG</sequence>
<keyword evidence="9" id="KW-1185">Reference proteome</keyword>
<dbReference type="InterPro" id="IPR000719">
    <property type="entry name" value="Prot_kinase_dom"/>
</dbReference>
<feature type="domain" description="Protein kinase" evidence="7">
    <location>
        <begin position="15"/>
        <end position="268"/>
    </location>
</feature>
<keyword evidence="3 8" id="KW-0418">Kinase</keyword>
<dbReference type="Gene3D" id="2.130.10.10">
    <property type="entry name" value="YVTN repeat-like/Quinoprotein amine dehydrogenase"/>
    <property type="match status" value="2"/>
</dbReference>
<dbReference type="Pfam" id="PF00069">
    <property type="entry name" value="Pkinase"/>
    <property type="match status" value="1"/>
</dbReference>
<dbReference type="GO" id="GO:0016301">
    <property type="term" value="F:kinase activity"/>
    <property type="evidence" value="ECO:0007669"/>
    <property type="project" value="UniProtKB-KW"/>
</dbReference>
<dbReference type="PROSITE" id="PS00108">
    <property type="entry name" value="PROTEIN_KINASE_ST"/>
    <property type="match status" value="1"/>
</dbReference>
<evidence type="ECO:0000256" key="3">
    <source>
        <dbReference type="ARBA" id="ARBA00022777"/>
    </source>
</evidence>
<evidence type="ECO:0000256" key="4">
    <source>
        <dbReference type="ARBA" id="ARBA00022840"/>
    </source>
</evidence>
<dbReference type="InterPro" id="IPR017441">
    <property type="entry name" value="Protein_kinase_ATP_BS"/>
</dbReference>
<keyword evidence="1" id="KW-0808">Transferase</keyword>